<feature type="non-terminal residue" evidence="1">
    <location>
        <position position="1"/>
    </location>
</feature>
<protein>
    <submittedName>
        <fullName evidence="1">Uncharacterized protein</fullName>
    </submittedName>
</protein>
<name>A0A0L6UP06_9BASI</name>
<dbReference type="AlphaFoldDB" id="A0A0L6UP06"/>
<dbReference type="Proteomes" id="UP000037035">
    <property type="component" value="Unassembled WGS sequence"/>
</dbReference>
<gene>
    <name evidence="1" type="ORF">VP01_4660g1</name>
</gene>
<dbReference type="VEuPathDB" id="FungiDB:VP01_4660g1"/>
<keyword evidence="2" id="KW-1185">Reference proteome</keyword>
<comment type="caution">
    <text evidence="1">The sequence shown here is derived from an EMBL/GenBank/DDBJ whole genome shotgun (WGS) entry which is preliminary data.</text>
</comment>
<dbReference type="EMBL" id="LAVV01009791">
    <property type="protein sequence ID" value="KNZ49977.1"/>
    <property type="molecule type" value="Genomic_DNA"/>
</dbReference>
<organism evidence="1 2">
    <name type="scientific">Puccinia sorghi</name>
    <dbReference type="NCBI Taxonomy" id="27349"/>
    <lineage>
        <taxon>Eukaryota</taxon>
        <taxon>Fungi</taxon>
        <taxon>Dikarya</taxon>
        <taxon>Basidiomycota</taxon>
        <taxon>Pucciniomycotina</taxon>
        <taxon>Pucciniomycetes</taxon>
        <taxon>Pucciniales</taxon>
        <taxon>Pucciniaceae</taxon>
        <taxon>Puccinia</taxon>
    </lineage>
</organism>
<dbReference type="OrthoDB" id="10595340at2759"/>
<evidence type="ECO:0000313" key="1">
    <source>
        <dbReference type="EMBL" id="KNZ49977.1"/>
    </source>
</evidence>
<accession>A0A0L6UP06</accession>
<reference evidence="1 2" key="1">
    <citation type="submission" date="2015-08" db="EMBL/GenBank/DDBJ databases">
        <title>Next Generation Sequencing and Analysis of the Genome of Puccinia sorghi L Schw, the Causal Agent of Maize Common Rust.</title>
        <authorList>
            <person name="Rochi L."/>
            <person name="Burguener G."/>
            <person name="Darino M."/>
            <person name="Turjanski A."/>
            <person name="Kreff E."/>
            <person name="Dieguez M.J."/>
            <person name="Sacco F."/>
        </authorList>
    </citation>
    <scope>NUCLEOTIDE SEQUENCE [LARGE SCALE GENOMIC DNA]</scope>
    <source>
        <strain evidence="1 2">RO10H11247</strain>
    </source>
</reference>
<sequence>TQSHPQVLKLCDIQLQTWSWWKEKIINKWGRPAWKYKVKNRFDESIFDIEKDSPNMLLKAKPERHNLKRLSTSWKILQQGLKLNVNTKKECEPSGCKRRKFRTNEESVHEFENDSSLSEMLNNIIQVDLDIADVVFDNHLPQEWKSGQSVTNITESRMIKTKPVRVKGYTAGKSNLTVAIFNHCQP</sequence>
<proteinExistence type="predicted"/>
<evidence type="ECO:0000313" key="2">
    <source>
        <dbReference type="Proteomes" id="UP000037035"/>
    </source>
</evidence>